<proteinExistence type="predicted"/>
<evidence type="ECO:0000313" key="2">
    <source>
        <dbReference type="Proteomes" id="UP000297053"/>
    </source>
</evidence>
<protein>
    <recommendedName>
        <fullName evidence="3">ATP-grasp domain-containing protein</fullName>
    </recommendedName>
</protein>
<reference evidence="1 2" key="2">
    <citation type="submission" date="2019-04" db="EMBL/GenBank/DDBJ databases">
        <authorList>
            <person name="Yang S."/>
            <person name="Wei W."/>
        </authorList>
    </citation>
    <scope>NUCLEOTIDE SEQUENCE [LARGE SCALE GENOMIC DNA]</scope>
    <source>
        <strain evidence="2">ZP60</strain>
    </source>
</reference>
<evidence type="ECO:0008006" key="3">
    <source>
        <dbReference type="Google" id="ProtNLM"/>
    </source>
</evidence>
<dbReference type="OMA" id="FICEPEH"/>
<dbReference type="KEGG" id="halz:E5139_02895"/>
<evidence type="ECO:0000313" key="1">
    <source>
        <dbReference type="EMBL" id="QCD64640.1"/>
    </source>
</evidence>
<sequence>MDTIGVICEPDDAVFGRAAERLAARGFDVEFLPPGEPIRPEDIDALDALANRTICRQSFDALSYADRNGVETLNGFFPTTALSCRLVVLNALERIGYRVPAIAFQKPDADYVGKNRFRWDEPAGVDADPEFYQQAVGTEPSIERYYALDDGIETHLQALTIRTKLTERRPVLEETSVRVQLATRIRELLDRFDARAIGVDFVVDEHDECYAVDISPVPSFDGAGMERRLADSLASLTTIGA</sequence>
<dbReference type="GeneID" id="42177850"/>
<dbReference type="AlphaFoldDB" id="A0A4D6K9S4"/>
<organism evidence="1 2">
    <name type="scientific">Halomicrobium mukohataei</name>
    <dbReference type="NCBI Taxonomy" id="57705"/>
    <lineage>
        <taxon>Archaea</taxon>
        <taxon>Methanobacteriati</taxon>
        <taxon>Methanobacteriota</taxon>
        <taxon>Stenosarchaea group</taxon>
        <taxon>Halobacteria</taxon>
        <taxon>Halobacteriales</taxon>
        <taxon>Haloarculaceae</taxon>
        <taxon>Halomicrobium</taxon>
    </lineage>
</organism>
<accession>A0A4D6K9S4</accession>
<reference evidence="1 2" key="1">
    <citation type="submission" date="2019-04" db="EMBL/GenBank/DDBJ databases">
        <title>Complete genome sequence of Arthrobacter sp. ZXY-2 associated with effective atrazine degradation and salt adaptation.</title>
        <authorList>
            <person name="Zhao X."/>
        </authorList>
    </citation>
    <scope>NUCLEOTIDE SEQUENCE [LARGE SCALE GENOMIC DNA]</scope>
    <source>
        <strain evidence="2">ZP60</strain>
    </source>
</reference>
<dbReference type="RefSeq" id="WP_015764078.1">
    <property type="nucleotide sequence ID" value="NZ_CP039375.1"/>
</dbReference>
<gene>
    <name evidence="1" type="ORF">E5139_02895</name>
</gene>
<name>A0A4D6K9S4_9EURY</name>
<dbReference type="EMBL" id="CP039375">
    <property type="protein sequence ID" value="QCD64640.1"/>
    <property type="molecule type" value="Genomic_DNA"/>
</dbReference>
<dbReference type="Proteomes" id="UP000297053">
    <property type="component" value="Chromosome"/>
</dbReference>